<name>A0A9N9MLD7_9CUCU</name>
<gene>
    <name evidence="4" type="ORF">CEUTPL_LOCUS4764</name>
</gene>
<dbReference type="PANTHER" id="PTHR21531:SF0">
    <property type="entry name" value="PROTEIN LTV1 HOMOLOG"/>
    <property type="match status" value="1"/>
</dbReference>
<dbReference type="GO" id="GO:0005829">
    <property type="term" value="C:cytosol"/>
    <property type="evidence" value="ECO:0007669"/>
    <property type="project" value="TreeGrafter"/>
</dbReference>
<evidence type="ECO:0000256" key="1">
    <source>
        <dbReference type="ARBA" id="ARBA00009078"/>
    </source>
</evidence>
<dbReference type="PANTHER" id="PTHR21531">
    <property type="entry name" value="LOW-TEMPERATURE VIABILITY PROTEIN LTV1-RELATED"/>
    <property type="match status" value="1"/>
</dbReference>
<comment type="similarity">
    <text evidence="1">Belongs to the LTV1 family.</text>
</comment>
<evidence type="ECO:0000256" key="2">
    <source>
        <dbReference type="ARBA" id="ARBA00021561"/>
    </source>
</evidence>
<evidence type="ECO:0000256" key="3">
    <source>
        <dbReference type="SAM" id="MobiDB-lite"/>
    </source>
</evidence>
<reference evidence="4" key="1">
    <citation type="submission" date="2022-01" db="EMBL/GenBank/DDBJ databases">
        <authorList>
            <person name="King R."/>
        </authorList>
    </citation>
    <scope>NUCLEOTIDE SEQUENCE</scope>
</reference>
<sequence length="457" mass="53041">MPKSKQKLKGVTFQLVHRSQQDPLVADETAPQRVLKPLGGKDNESKAEKEKRIEEQHKYGIYFDDDFNYLQHLKEPQDNRMEWPEHVEDELEKRKESKIKLPSSVFASEVEEDVGMLGKAAPVSGPQLHLDPELVAAMDDDFDYNDPDNQLEDDFIQLAQGVASDDEFNEYDEDNYVDSDFDDEEMDDVGSLNGSERSFSKEETKSRFTSYSMTSSVMRRNEQLTLLDDRFEKMYQGYDDNEIGALDTEEIEGHVLDSSDLLLHYADEFEKNQKREYLDHEKISEKIKEQLARESDEDSDEIDYVEVDDKPKWDCESILSTYSNIYNHPKLIKEPLNNKTNKIQIDKRTGIPKNILDANKLTTKALNQFNEENDEMTNAGPKSYSGQSVISQLSTLSIRPKDETPEDRRERKKALKDYRKERRLEKKINSVAFKDEAKRQVKIAINNRNNVQGNRIL</sequence>
<dbReference type="Pfam" id="PF04180">
    <property type="entry name" value="LTV"/>
    <property type="match status" value="2"/>
</dbReference>
<accession>A0A9N9MLD7</accession>
<feature type="region of interest" description="Disordered" evidence="3">
    <location>
        <begin position="19"/>
        <end position="52"/>
    </location>
</feature>
<dbReference type="GO" id="GO:0042274">
    <property type="term" value="P:ribosomal small subunit biogenesis"/>
    <property type="evidence" value="ECO:0007669"/>
    <property type="project" value="InterPro"/>
</dbReference>
<keyword evidence="5" id="KW-1185">Reference proteome</keyword>
<proteinExistence type="inferred from homology"/>
<feature type="region of interest" description="Disordered" evidence="3">
    <location>
        <begin position="163"/>
        <end position="205"/>
    </location>
</feature>
<organism evidence="4 5">
    <name type="scientific">Ceutorhynchus assimilis</name>
    <name type="common">cabbage seed weevil</name>
    <dbReference type="NCBI Taxonomy" id="467358"/>
    <lineage>
        <taxon>Eukaryota</taxon>
        <taxon>Metazoa</taxon>
        <taxon>Ecdysozoa</taxon>
        <taxon>Arthropoda</taxon>
        <taxon>Hexapoda</taxon>
        <taxon>Insecta</taxon>
        <taxon>Pterygota</taxon>
        <taxon>Neoptera</taxon>
        <taxon>Endopterygota</taxon>
        <taxon>Coleoptera</taxon>
        <taxon>Polyphaga</taxon>
        <taxon>Cucujiformia</taxon>
        <taxon>Curculionidae</taxon>
        <taxon>Ceutorhynchinae</taxon>
        <taxon>Ceutorhynchus</taxon>
    </lineage>
</organism>
<feature type="compositionally biased region" description="Basic and acidic residues" evidence="3">
    <location>
        <begin position="399"/>
        <end position="418"/>
    </location>
</feature>
<dbReference type="InterPro" id="IPR007307">
    <property type="entry name" value="Ltv1"/>
</dbReference>
<feature type="compositionally biased region" description="Polar residues" evidence="3">
    <location>
        <begin position="384"/>
        <end position="397"/>
    </location>
</feature>
<feature type="compositionally biased region" description="Basic and acidic residues" evidence="3">
    <location>
        <begin position="39"/>
        <end position="52"/>
    </location>
</feature>
<evidence type="ECO:0000313" key="5">
    <source>
        <dbReference type="Proteomes" id="UP001152799"/>
    </source>
</evidence>
<feature type="region of interest" description="Disordered" evidence="3">
    <location>
        <begin position="374"/>
        <end position="418"/>
    </location>
</feature>
<dbReference type="OrthoDB" id="5852896at2759"/>
<dbReference type="AlphaFoldDB" id="A0A9N9MLD7"/>
<dbReference type="EMBL" id="OU892278">
    <property type="protein sequence ID" value="CAG9764118.1"/>
    <property type="molecule type" value="Genomic_DNA"/>
</dbReference>
<dbReference type="Proteomes" id="UP001152799">
    <property type="component" value="Chromosome 2"/>
</dbReference>
<feature type="compositionally biased region" description="Acidic residues" evidence="3">
    <location>
        <begin position="164"/>
        <end position="188"/>
    </location>
</feature>
<dbReference type="GO" id="GO:0000056">
    <property type="term" value="P:ribosomal small subunit export from nucleus"/>
    <property type="evidence" value="ECO:0007669"/>
    <property type="project" value="TreeGrafter"/>
</dbReference>
<dbReference type="GO" id="GO:0005634">
    <property type="term" value="C:nucleus"/>
    <property type="evidence" value="ECO:0007669"/>
    <property type="project" value="TreeGrafter"/>
</dbReference>
<evidence type="ECO:0000313" key="4">
    <source>
        <dbReference type="EMBL" id="CAG9764118.1"/>
    </source>
</evidence>
<protein>
    <recommendedName>
        <fullName evidence="2">Protein LTV1 homolog</fullName>
    </recommendedName>
</protein>
<dbReference type="GO" id="GO:0030688">
    <property type="term" value="C:preribosome, small subunit precursor"/>
    <property type="evidence" value="ECO:0007669"/>
    <property type="project" value="TreeGrafter"/>
</dbReference>